<dbReference type="EMBL" id="CM042046">
    <property type="protein sequence ID" value="KAI3675933.1"/>
    <property type="molecule type" value="Genomic_DNA"/>
</dbReference>
<accession>A0ACB8XXH4</accession>
<proteinExistence type="predicted"/>
<dbReference type="Proteomes" id="UP001056120">
    <property type="component" value="Linkage Group LG29"/>
</dbReference>
<gene>
    <name evidence="1" type="ORF">L1987_85529</name>
</gene>
<reference evidence="2" key="1">
    <citation type="journal article" date="2022" name="Mol. Ecol. Resour.">
        <title>The genomes of chicory, endive, great burdock and yacon provide insights into Asteraceae palaeo-polyploidization history and plant inulin production.</title>
        <authorList>
            <person name="Fan W."/>
            <person name="Wang S."/>
            <person name="Wang H."/>
            <person name="Wang A."/>
            <person name="Jiang F."/>
            <person name="Liu H."/>
            <person name="Zhao H."/>
            <person name="Xu D."/>
            <person name="Zhang Y."/>
        </authorList>
    </citation>
    <scope>NUCLEOTIDE SEQUENCE [LARGE SCALE GENOMIC DNA]</scope>
    <source>
        <strain evidence="2">cv. Yunnan</strain>
    </source>
</reference>
<keyword evidence="2" id="KW-1185">Reference proteome</keyword>
<reference evidence="1 2" key="2">
    <citation type="journal article" date="2022" name="Mol. Ecol. Resour.">
        <title>The genomes of chicory, endive, great burdock and yacon provide insights into Asteraceae paleo-polyploidization history and plant inulin production.</title>
        <authorList>
            <person name="Fan W."/>
            <person name="Wang S."/>
            <person name="Wang H."/>
            <person name="Wang A."/>
            <person name="Jiang F."/>
            <person name="Liu H."/>
            <person name="Zhao H."/>
            <person name="Xu D."/>
            <person name="Zhang Y."/>
        </authorList>
    </citation>
    <scope>NUCLEOTIDE SEQUENCE [LARGE SCALE GENOMIC DNA]</scope>
    <source>
        <strain evidence="2">cv. Yunnan</strain>
        <tissue evidence="1">Leaves</tissue>
    </source>
</reference>
<organism evidence="1 2">
    <name type="scientific">Smallanthus sonchifolius</name>
    <dbReference type="NCBI Taxonomy" id="185202"/>
    <lineage>
        <taxon>Eukaryota</taxon>
        <taxon>Viridiplantae</taxon>
        <taxon>Streptophyta</taxon>
        <taxon>Embryophyta</taxon>
        <taxon>Tracheophyta</taxon>
        <taxon>Spermatophyta</taxon>
        <taxon>Magnoliopsida</taxon>
        <taxon>eudicotyledons</taxon>
        <taxon>Gunneridae</taxon>
        <taxon>Pentapetalae</taxon>
        <taxon>asterids</taxon>
        <taxon>campanulids</taxon>
        <taxon>Asterales</taxon>
        <taxon>Asteraceae</taxon>
        <taxon>Asteroideae</taxon>
        <taxon>Heliantheae alliance</taxon>
        <taxon>Millerieae</taxon>
        <taxon>Smallanthus</taxon>
    </lineage>
</organism>
<evidence type="ECO:0000313" key="2">
    <source>
        <dbReference type="Proteomes" id="UP001056120"/>
    </source>
</evidence>
<sequence>MQNSCTLSKHFKPDDPLEVLLGFMGVVTPGDKGTATAASYRVPEAKNLALFVYLLHCFYQAPPLRDQEPLLHSNEKLFLDIVLKTMENFWMPCTD</sequence>
<evidence type="ECO:0000313" key="1">
    <source>
        <dbReference type="EMBL" id="KAI3675933.1"/>
    </source>
</evidence>
<name>A0ACB8XXH4_9ASTR</name>
<protein>
    <submittedName>
        <fullName evidence="1">Uncharacterized protein</fullName>
    </submittedName>
</protein>
<comment type="caution">
    <text evidence="1">The sequence shown here is derived from an EMBL/GenBank/DDBJ whole genome shotgun (WGS) entry which is preliminary data.</text>
</comment>